<keyword evidence="3" id="KW-1185">Reference proteome</keyword>
<proteinExistence type="predicted"/>
<keyword evidence="1" id="KW-0472">Membrane</keyword>
<organism evidence="2 3">
    <name type="scientific">Gordonia prachuapensis</name>
    <dbReference type="NCBI Taxonomy" id="3115651"/>
    <lineage>
        <taxon>Bacteria</taxon>
        <taxon>Bacillati</taxon>
        <taxon>Actinomycetota</taxon>
        <taxon>Actinomycetes</taxon>
        <taxon>Mycobacteriales</taxon>
        <taxon>Gordoniaceae</taxon>
        <taxon>Gordonia</taxon>
    </lineage>
</organism>
<feature type="transmembrane region" description="Helical" evidence="1">
    <location>
        <begin position="21"/>
        <end position="42"/>
    </location>
</feature>
<gene>
    <name evidence="2" type="ORF">V1Y59_23595</name>
</gene>
<comment type="caution">
    <text evidence="2">The sequence shown here is derived from an EMBL/GenBank/DDBJ whole genome shotgun (WGS) entry which is preliminary data.</text>
</comment>
<dbReference type="RefSeq" id="WP_330507476.1">
    <property type="nucleotide sequence ID" value="NZ_JAZDUE010000036.1"/>
</dbReference>
<dbReference type="PROSITE" id="PS51257">
    <property type="entry name" value="PROKAR_LIPOPROTEIN"/>
    <property type="match status" value="1"/>
</dbReference>
<keyword evidence="1" id="KW-0812">Transmembrane</keyword>
<feature type="transmembrane region" description="Helical" evidence="1">
    <location>
        <begin position="154"/>
        <end position="172"/>
    </location>
</feature>
<feature type="transmembrane region" description="Helical" evidence="1">
    <location>
        <begin position="113"/>
        <end position="142"/>
    </location>
</feature>
<sequence>MREVVLVEAIKFGRAPVGRAGTALVGVGIALLSCAMPLAASGGDPQVLAKIGEAGERSWDGVLAGAAQITGAGGLLGFGVVLGWMFGREFADGTITGLFALPVSRPAIATAKLFVYLGWAVITSGIIVVTLVLGGLALGLGVPPGETAPALGRQFALGVLSACCALPVAWAATVGRSILIGVVGAIGLVIAAQVATIAGAGGWFPIAAPTLWAMSDGADVTPGQLMLLAPPAIVAAAATLWSWRRLQLDR</sequence>
<feature type="transmembrane region" description="Helical" evidence="1">
    <location>
        <begin position="62"/>
        <end position="86"/>
    </location>
</feature>
<keyword evidence="1" id="KW-1133">Transmembrane helix</keyword>
<dbReference type="EMBL" id="JAZDUE010000036">
    <property type="protein sequence ID" value="MEE4026085.1"/>
    <property type="molecule type" value="Genomic_DNA"/>
</dbReference>
<protein>
    <submittedName>
        <fullName evidence="2">ABC transporter permease</fullName>
    </submittedName>
</protein>
<accession>A0ABU7N0J3</accession>
<reference evidence="2 3" key="1">
    <citation type="submission" date="2024-01" db="EMBL/GenBank/DDBJ databases">
        <title>Draft genome sequence of Gordonia sp. PKS22-38.</title>
        <authorList>
            <person name="Suphannarot A."/>
            <person name="Mingma R."/>
        </authorList>
    </citation>
    <scope>NUCLEOTIDE SEQUENCE [LARGE SCALE GENOMIC DNA]</scope>
    <source>
        <strain evidence="2 3">PKS22-38</strain>
    </source>
</reference>
<dbReference type="Proteomes" id="UP001335729">
    <property type="component" value="Unassembled WGS sequence"/>
</dbReference>
<evidence type="ECO:0000313" key="2">
    <source>
        <dbReference type="EMBL" id="MEE4026085.1"/>
    </source>
</evidence>
<dbReference type="Pfam" id="PF12730">
    <property type="entry name" value="ABC2_membrane_4"/>
    <property type="match status" value="1"/>
</dbReference>
<feature type="transmembrane region" description="Helical" evidence="1">
    <location>
        <begin position="224"/>
        <end position="243"/>
    </location>
</feature>
<feature type="transmembrane region" description="Helical" evidence="1">
    <location>
        <begin position="179"/>
        <end position="204"/>
    </location>
</feature>
<name>A0ABU7N0J3_9ACTN</name>
<evidence type="ECO:0000313" key="3">
    <source>
        <dbReference type="Proteomes" id="UP001335729"/>
    </source>
</evidence>
<evidence type="ECO:0000256" key="1">
    <source>
        <dbReference type="SAM" id="Phobius"/>
    </source>
</evidence>